<reference evidence="2 3" key="1">
    <citation type="submission" date="2019-08" db="EMBL/GenBank/DDBJ databases">
        <authorList>
            <person name="Liang Q."/>
        </authorList>
    </citation>
    <scope>NUCLEOTIDE SEQUENCE [LARGE SCALE GENOMIC DNA]</scope>
    <source>
        <strain evidence="2 3">V1718</strain>
    </source>
</reference>
<keyword evidence="1" id="KW-0732">Signal</keyword>
<gene>
    <name evidence="2" type="ORF">FRD01_10020</name>
</gene>
<name>A0A5B8XZA8_9DELT</name>
<dbReference type="AlphaFoldDB" id="A0A5B8XZA8"/>
<dbReference type="InterPro" id="IPR013425">
    <property type="entry name" value="Autotrns_rpt"/>
</dbReference>
<protein>
    <submittedName>
        <fullName evidence="2">Uncharacterized protein</fullName>
    </submittedName>
</protein>
<dbReference type="Proteomes" id="UP000321595">
    <property type="component" value="Chromosome"/>
</dbReference>
<dbReference type="NCBIfam" id="TIGR02601">
    <property type="entry name" value="autotrns_rpt"/>
    <property type="match status" value="1"/>
</dbReference>
<accession>A0A5B8XZA8</accession>
<dbReference type="EMBL" id="CP042467">
    <property type="protein sequence ID" value="QED30318.1"/>
    <property type="molecule type" value="Genomic_DNA"/>
</dbReference>
<dbReference type="KEGG" id="bbae:FRD01_10020"/>
<organism evidence="2 3">
    <name type="scientific">Microvenator marinus</name>
    <dbReference type="NCBI Taxonomy" id="2600177"/>
    <lineage>
        <taxon>Bacteria</taxon>
        <taxon>Deltaproteobacteria</taxon>
        <taxon>Bradymonadales</taxon>
        <taxon>Microvenatoraceae</taxon>
        <taxon>Microvenator</taxon>
    </lineage>
</organism>
<proteinExistence type="predicted"/>
<evidence type="ECO:0000256" key="1">
    <source>
        <dbReference type="ARBA" id="ARBA00022729"/>
    </source>
</evidence>
<keyword evidence="3" id="KW-1185">Reference proteome</keyword>
<sequence length="39" mass="3917">MAVIAVGELTGLRVNFDDLAGVSSHSGAFVVNAGSLRVS</sequence>
<evidence type="ECO:0000313" key="3">
    <source>
        <dbReference type="Proteomes" id="UP000321595"/>
    </source>
</evidence>
<evidence type="ECO:0000313" key="2">
    <source>
        <dbReference type="EMBL" id="QED30318.1"/>
    </source>
</evidence>